<evidence type="ECO:0000256" key="4">
    <source>
        <dbReference type="ARBA" id="ARBA00022723"/>
    </source>
</evidence>
<keyword evidence="8" id="KW-0067">ATP-binding</keyword>
<dbReference type="InterPro" id="IPR027417">
    <property type="entry name" value="P-loop_NTPase"/>
</dbReference>
<protein>
    <submittedName>
        <fullName evidence="12">CRISPR-associated helicase Cas3</fullName>
    </submittedName>
</protein>
<dbReference type="Gene3D" id="3.40.50.300">
    <property type="entry name" value="P-loop containing nucleotide triphosphate hydrolases"/>
    <property type="match status" value="1"/>
</dbReference>
<name>A0ABW5X4Z4_9FLAO</name>
<dbReference type="Proteomes" id="UP001597438">
    <property type="component" value="Unassembled WGS sequence"/>
</dbReference>
<dbReference type="InterPro" id="IPR006483">
    <property type="entry name" value="CRISPR-assoc_Cas3_HD"/>
</dbReference>
<organism evidence="12 13">
    <name type="scientific">Christiangramia antarctica</name>
    <dbReference type="NCBI Taxonomy" id="2058158"/>
    <lineage>
        <taxon>Bacteria</taxon>
        <taxon>Pseudomonadati</taxon>
        <taxon>Bacteroidota</taxon>
        <taxon>Flavobacteriia</taxon>
        <taxon>Flavobacteriales</taxon>
        <taxon>Flavobacteriaceae</taxon>
        <taxon>Christiangramia</taxon>
    </lineage>
</organism>
<evidence type="ECO:0000313" key="13">
    <source>
        <dbReference type="Proteomes" id="UP001597438"/>
    </source>
</evidence>
<comment type="similarity">
    <text evidence="1">In the N-terminal section; belongs to the CRISPR-associated nuclease Cas3-HD family.</text>
</comment>
<dbReference type="InterPro" id="IPR006474">
    <property type="entry name" value="Helicase_Cas3_CRISPR-ass_core"/>
</dbReference>
<dbReference type="SUPFAM" id="SSF52540">
    <property type="entry name" value="P-loop containing nucleoside triphosphate hydrolases"/>
    <property type="match status" value="1"/>
</dbReference>
<evidence type="ECO:0000256" key="6">
    <source>
        <dbReference type="ARBA" id="ARBA00022801"/>
    </source>
</evidence>
<keyword evidence="5" id="KW-0547">Nucleotide-binding</keyword>
<dbReference type="CDD" id="cd09641">
    <property type="entry name" value="Cas3''_I"/>
    <property type="match status" value="1"/>
</dbReference>
<evidence type="ECO:0000256" key="8">
    <source>
        <dbReference type="ARBA" id="ARBA00022840"/>
    </source>
</evidence>
<dbReference type="SMART" id="SM00487">
    <property type="entry name" value="DEXDc"/>
    <property type="match status" value="1"/>
</dbReference>
<proteinExistence type="inferred from homology"/>
<feature type="domain" description="Helicase ATP-binding" evidence="10">
    <location>
        <begin position="343"/>
        <end position="534"/>
    </location>
</feature>
<dbReference type="CDD" id="cd17930">
    <property type="entry name" value="DEXHc_cas3"/>
    <property type="match status" value="1"/>
</dbReference>
<evidence type="ECO:0000256" key="3">
    <source>
        <dbReference type="ARBA" id="ARBA00022722"/>
    </source>
</evidence>
<keyword evidence="4" id="KW-0479">Metal-binding</keyword>
<keyword evidence="13" id="KW-1185">Reference proteome</keyword>
<keyword evidence="6" id="KW-0378">Hydrolase</keyword>
<evidence type="ECO:0000256" key="7">
    <source>
        <dbReference type="ARBA" id="ARBA00022806"/>
    </source>
</evidence>
<evidence type="ECO:0000256" key="2">
    <source>
        <dbReference type="ARBA" id="ARBA00009046"/>
    </source>
</evidence>
<dbReference type="NCBIfam" id="TIGR01587">
    <property type="entry name" value="cas3_core"/>
    <property type="match status" value="1"/>
</dbReference>
<dbReference type="InterPro" id="IPR011545">
    <property type="entry name" value="DEAD/DEAH_box_helicase_dom"/>
</dbReference>
<evidence type="ECO:0000259" key="10">
    <source>
        <dbReference type="PROSITE" id="PS51192"/>
    </source>
</evidence>
<keyword evidence="3" id="KW-0540">Nuclease</keyword>
<comment type="caution">
    <text evidence="12">The sequence shown here is derived from an EMBL/GenBank/DDBJ whole genome shotgun (WGS) entry which is preliminary data.</text>
</comment>
<dbReference type="PROSITE" id="PS51192">
    <property type="entry name" value="HELICASE_ATP_BIND_1"/>
    <property type="match status" value="1"/>
</dbReference>
<dbReference type="EMBL" id="JBHUOJ010000032">
    <property type="protein sequence ID" value="MFD2834170.1"/>
    <property type="molecule type" value="Genomic_DNA"/>
</dbReference>
<evidence type="ECO:0000256" key="5">
    <source>
        <dbReference type="ARBA" id="ARBA00022741"/>
    </source>
</evidence>
<feature type="domain" description="HD Cas3-type" evidence="11">
    <location>
        <begin position="37"/>
        <end position="260"/>
    </location>
</feature>
<keyword evidence="7" id="KW-0347">Helicase</keyword>
<dbReference type="Pfam" id="PF00270">
    <property type="entry name" value="DEAD"/>
    <property type="match status" value="1"/>
</dbReference>
<evidence type="ECO:0000259" key="11">
    <source>
        <dbReference type="PROSITE" id="PS51643"/>
    </source>
</evidence>
<dbReference type="InterPro" id="IPR014001">
    <property type="entry name" value="Helicase_ATP-bd"/>
</dbReference>
<gene>
    <name evidence="12" type="primary">cas3</name>
    <name evidence="12" type="ORF">ACFSYS_12810</name>
</gene>
<dbReference type="PROSITE" id="PS51643">
    <property type="entry name" value="HD_CAS3"/>
    <property type="match status" value="1"/>
</dbReference>
<evidence type="ECO:0000313" key="12">
    <source>
        <dbReference type="EMBL" id="MFD2834170.1"/>
    </source>
</evidence>
<evidence type="ECO:0000256" key="1">
    <source>
        <dbReference type="ARBA" id="ARBA00006847"/>
    </source>
</evidence>
<dbReference type="InterPro" id="IPR038257">
    <property type="entry name" value="CRISPR-assoc_Cas3_HD_sf"/>
</dbReference>
<dbReference type="RefSeq" id="WP_251739194.1">
    <property type="nucleotide sequence ID" value="NZ_JBHUOJ010000032.1"/>
</dbReference>
<accession>A0ABW5X4Z4</accession>
<dbReference type="InterPro" id="IPR054712">
    <property type="entry name" value="Cas3-like_dom"/>
</dbReference>
<keyword evidence="9" id="KW-0051">Antiviral defense</keyword>
<reference evidence="13" key="1">
    <citation type="journal article" date="2019" name="Int. J. Syst. Evol. Microbiol.">
        <title>The Global Catalogue of Microorganisms (GCM) 10K type strain sequencing project: providing services to taxonomists for standard genome sequencing and annotation.</title>
        <authorList>
            <consortium name="The Broad Institute Genomics Platform"/>
            <consortium name="The Broad Institute Genome Sequencing Center for Infectious Disease"/>
            <person name="Wu L."/>
            <person name="Ma J."/>
        </authorList>
    </citation>
    <scope>NUCLEOTIDE SEQUENCE [LARGE SCALE GENOMIC DNA]</scope>
    <source>
        <strain evidence="13">KCTC 52925</strain>
    </source>
</reference>
<dbReference type="NCBIfam" id="TIGR01596">
    <property type="entry name" value="cas3_HD"/>
    <property type="match status" value="1"/>
</dbReference>
<dbReference type="Pfam" id="PF22590">
    <property type="entry name" value="Cas3-like_C_2"/>
    <property type="match status" value="1"/>
</dbReference>
<evidence type="ECO:0000256" key="9">
    <source>
        <dbReference type="ARBA" id="ARBA00023118"/>
    </source>
</evidence>
<dbReference type="Gene3D" id="1.10.3210.30">
    <property type="match status" value="1"/>
</dbReference>
<comment type="similarity">
    <text evidence="2">In the central section; belongs to the CRISPR-associated helicase Cas3 family.</text>
</comment>
<sequence length="925" mass="108400">MYNSIKPCSQIIEEFRQSDCLSITLDNVENYLAHTSPIRQKETLEEHLKLVEYYFSQLVDVHGVDDVIDGLIHDYLKSLNLNHPSFSEFVKKVFVYSICYHDHGKINDNFQASSVKMANPLFEELKESYNGLGTNHSRLSAYIFNVHLIKKADELFENEELDLSYLIIFSFSFIILRHHSKFLNEEYLEYLAICSANFKSLLPFLNKFKENYDYKEISDDISDLNYLLLDIKQYSKYAKSFSFYQLLRLNFSLLTASDYLATNEYMNQDRITDFGVLSKTRINRMVQRIQTEDWLDEQGQKRNFNKKTYQELNTLSLEKPITKSNENLNLLRQQMATEAIRNVRENLGERIFYIEAPTGGGKTNISMLVALELLEANPALNKVFYVFPFTTLIDQTYKSIQQSLGLSEIEIVALHSKTSFLKDNEEDDDYGDKRKNYLGHLFLNYPFCLLSHVRFFNMLVTNEKERNYILHRLANSVVVIDELQSYSPKQWDKVIYLIQEYARAYNIRFIIMSATLPKINKLKLEIPVENIVYLLPNARKDYFQNVNFRDRVAFDFSLTEQKIELDYLAEKVLEESQEYAKKDLGTVKPKGSVFTIVEFIFKKSATRFFSEIKQIHNGFFDEVFVLSGTILEHRRRYIINFLKRKGNRDKKILLITTQVVEAGVDIDMDIGFKDKSLLDSDEQLAGRINRNVNKIGCKLFLFDFNRESVIYGDDLRYKMTRTEISKEEEKLILETKNFDLLYDKVIAFKDKRNADKNFSGFNQYHNLVEDLKFRSISDEFQLIDQENISCFIPLNIPVSVCGEETGTEEKIFSASELDFLATFGVQPNADKEICGVQVFDLYVELINSKKSFFKKNLDIKILQSTLAKYVFSLFKTKKFETQIIEFADMEKSDFGYYYIQHWEGFYDEIKGIDDSHFNSVENQLL</sequence>